<sequence>MDDQGTWPTPLPPEGSTAERDFDRQVMDELRSDPQALRQIGGVKGNVWIVLAPVIAVILLIPAWMQWRATGSGLWLAVIAAILVVATLVWVSRVKTVMGQARQVLGSHLVGSVGYGIGVVRSIHFPDSTNDDDAAADLSSDTDLAQDASPRPDAEPDPLVSRDVHASQEEDLPADVPTVEVELTMAVSPVQGKGFTATLIQRYATVDALRLEAGQHGPVRYLRRDPENTTAVETRLEPEAVQKIYRAAALN</sequence>
<evidence type="ECO:0000313" key="3">
    <source>
        <dbReference type="EMBL" id="NKE10292.1"/>
    </source>
</evidence>
<accession>A0A846TX18</accession>
<protein>
    <submittedName>
        <fullName evidence="3">Uncharacterized protein</fullName>
    </submittedName>
</protein>
<dbReference type="RefSeq" id="WP_047689870.1">
    <property type="nucleotide sequence ID" value="NZ_JAAVUN010000020.1"/>
</dbReference>
<keyword evidence="2" id="KW-0472">Membrane</keyword>
<feature type="compositionally biased region" description="Basic and acidic residues" evidence="1">
    <location>
        <begin position="150"/>
        <end position="168"/>
    </location>
</feature>
<comment type="caution">
    <text evidence="3">The sequence shown here is derived from an EMBL/GenBank/DDBJ whole genome shotgun (WGS) entry which is preliminary data.</text>
</comment>
<feature type="transmembrane region" description="Helical" evidence="2">
    <location>
        <begin position="47"/>
        <end position="67"/>
    </location>
</feature>
<dbReference type="Proteomes" id="UP000521379">
    <property type="component" value="Unassembled WGS sequence"/>
</dbReference>
<dbReference type="EMBL" id="JAAVUN010000020">
    <property type="protein sequence ID" value="NKE10292.1"/>
    <property type="molecule type" value="Genomic_DNA"/>
</dbReference>
<evidence type="ECO:0000256" key="2">
    <source>
        <dbReference type="SAM" id="Phobius"/>
    </source>
</evidence>
<name>A0A846TX18_9MICC</name>
<feature type="region of interest" description="Disordered" evidence="1">
    <location>
        <begin position="131"/>
        <end position="172"/>
    </location>
</feature>
<keyword evidence="2" id="KW-0812">Transmembrane</keyword>
<evidence type="ECO:0000313" key="4">
    <source>
        <dbReference type="Proteomes" id="UP000521379"/>
    </source>
</evidence>
<feature type="transmembrane region" description="Helical" evidence="2">
    <location>
        <begin position="73"/>
        <end position="92"/>
    </location>
</feature>
<proteinExistence type="predicted"/>
<evidence type="ECO:0000256" key="1">
    <source>
        <dbReference type="SAM" id="MobiDB-lite"/>
    </source>
</evidence>
<reference evidence="3 4" key="1">
    <citation type="submission" date="2020-02" db="EMBL/GenBank/DDBJ databases">
        <authorList>
            <person name="Sun Q."/>
        </authorList>
    </citation>
    <scope>NUCLEOTIDE SEQUENCE [LARGE SCALE GENOMIC DNA]</scope>
    <source>
        <strain evidence="3 4">YIM 13062</strain>
    </source>
</reference>
<keyword evidence="4" id="KW-1185">Reference proteome</keyword>
<dbReference type="AlphaFoldDB" id="A0A846TX18"/>
<gene>
    <name evidence="3" type="ORF">GTW58_10185</name>
</gene>
<feature type="compositionally biased region" description="Low complexity" evidence="1">
    <location>
        <begin position="136"/>
        <end position="149"/>
    </location>
</feature>
<keyword evidence="2" id="KW-1133">Transmembrane helix</keyword>
<organism evidence="3 4">
    <name type="scientific">Kocuria subflava</name>
    <dbReference type="NCBI Taxonomy" id="1736139"/>
    <lineage>
        <taxon>Bacteria</taxon>
        <taxon>Bacillati</taxon>
        <taxon>Actinomycetota</taxon>
        <taxon>Actinomycetes</taxon>
        <taxon>Micrococcales</taxon>
        <taxon>Micrococcaceae</taxon>
        <taxon>Kocuria</taxon>
    </lineage>
</organism>